<accession>A0A3R9NUG1</accession>
<proteinExistence type="predicted"/>
<dbReference type="AlphaFoldDB" id="A0A3R9NUG1"/>
<name>A0A3R9NUG1_9BACT</name>
<keyword evidence="3" id="KW-1185">Reference proteome</keyword>
<keyword evidence="1" id="KW-0732">Signal</keyword>
<dbReference type="Proteomes" id="UP000273500">
    <property type="component" value="Unassembled WGS sequence"/>
</dbReference>
<gene>
    <name evidence="2" type="ORF">EI291_21445</name>
</gene>
<comment type="caution">
    <text evidence="2">The sequence shown here is derived from an EMBL/GenBank/DDBJ whole genome shotgun (WGS) entry which is preliminary data.</text>
</comment>
<dbReference type="EMBL" id="RWIT01000022">
    <property type="protein sequence ID" value="RSK43796.1"/>
    <property type="molecule type" value="Genomic_DNA"/>
</dbReference>
<evidence type="ECO:0000313" key="2">
    <source>
        <dbReference type="EMBL" id="RSK43796.1"/>
    </source>
</evidence>
<organism evidence="2 3">
    <name type="scientific">Hymenobacter rigui</name>
    <dbReference type="NCBI Taxonomy" id="334424"/>
    <lineage>
        <taxon>Bacteria</taxon>
        <taxon>Pseudomonadati</taxon>
        <taxon>Bacteroidota</taxon>
        <taxon>Cytophagia</taxon>
        <taxon>Cytophagales</taxon>
        <taxon>Hymenobacteraceae</taxon>
        <taxon>Hymenobacter</taxon>
    </lineage>
</organism>
<dbReference type="RefSeq" id="WP_125424334.1">
    <property type="nucleotide sequence ID" value="NZ_RWIT01000022.1"/>
</dbReference>
<protein>
    <submittedName>
        <fullName evidence="2">Uncharacterized protein</fullName>
    </submittedName>
</protein>
<dbReference type="OrthoDB" id="793442at2"/>
<evidence type="ECO:0000313" key="3">
    <source>
        <dbReference type="Proteomes" id="UP000273500"/>
    </source>
</evidence>
<sequence length="169" mass="18801">MKKLLLFSAILLLTTASAARAQTSYKAPTGFSLQSPDDYAEYEPQVIATVNWLEHTPLGQQPDVRKQADQFLFQWISGSSAVSVQLQKYVADLAGQESELLMLFMGGWARYQLQHPEVKDPVQLNTEGIRTMLRAYQAGGYKKNKQLGELQKLEAAGTLPAWVKKQLAG</sequence>
<feature type="chain" id="PRO_5018557595" evidence="1">
    <location>
        <begin position="22"/>
        <end position="169"/>
    </location>
</feature>
<reference evidence="2 3" key="1">
    <citation type="submission" date="2018-12" db="EMBL/GenBank/DDBJ databases">
        <authorList>
            <person name="Feng G."/>
            <person name="Zhu H."/>
        </authorList>
    </citation>
    <scope>NUCLEOTIDE SEQUENCE [LARGE SCALE GENOMIC DNA]</scope>
    <source>
        <strain evidence="2 3">KCTC 12533</strain>
    </source>
</reference>
<feature type="signal peptide" evidence="1">
    <location>
        <begin position="1"/>
        <end position="21"/>
    </location>
</feature>
<evidence type="ECO:0000256" key="1">
    <source>
        <dbReference type="SAM" id="SignalP"/>
    </source>
</evidence>